<evidence type="ECO:0000313" key="3">
    <source>
        <dbReference type="Proteomes" id="UP001303473"/>
    </source>
</evidence>
<feature type="compositionally biased region" description="Low complexity" evidence="1">
    <location>
        <begin position="1"/>
        <end position="15"/>
    </location>
</feature>
<evidence type="ECO:0000313" key="2">
    <source>
        <dbReference type="EMBL" id="KAK3933448.1"/>
    </source>
</evidence>
<feature type="region of interest" description="Disordered" evidence="1">
    <location>
        <begin position="194"/>
        <end position="217"/>
    </location>
</feature>
<accession>A0AAN6MVS2</accession>
<sequence>PGSPAWRARASARWATPGGVNRARGGAPASPKWSRAPAQAEAQAQAPVQDQVRAQVQVQVPARAPARAPAQSACPQSPWSKPPGVSSASLRGRAAHAVHHFASSAGKSMTSAAGGCALFGGRLASRATFTWPTGALACSESTAARDSAASGCSLPARPSSPRSPSAAASFSPSLSGVPYLGVLLFLVASCTPNRRSEPRRGVIRSSDSGTLRSPSPSLGLQSEVLRRLFYAAILAAGAGHFGRKGRNERGRNMAYRREMAPESALYAICEVINPLILG</sequence>
<reference evidence="3" key="1">
    <citation type="journal article" date="2023" name="Mol. Phylogenet. Evol.">
        <title>Genome-scale phylogeny and comparative genomics of the fungal order Sordariales.</title>
        <authorList>
            <person name="Hensen N."/>
            <person name="Bonometti L."/>
            <person name="Westerberg I."/>
            <person name="Brannstrom I.O."/>
            <person name="Guillou S."/>
            <person name="Cros-Aarteil S."/>
            <person name="Calhoun S."/>
            <person name="Haridas S."/>
            <person name="Kuo A."/>
            <person name="Mondo S."/>
            <person name="Pangilinan J."/>
            <person name="Riley R."/>
            <person name="LaButti K."/>
            <person name="Andreopoulos B."/>
            <person name="Lipzen A."/>
            <person name="Chen C."/>
            <person name="Yan M."/>
            <person name="Daum C."/>
            <person name="Ng V."/>
            <person name="Clum A."/>
            <person name="Steindorff A."/>
            <person name="Ohm R.A."/>
            <person name="Martin F."/>
            <person name="Silar P."/>
            <person name="Natvig D.O."/>
            <person name="Lalanne C."/>
            <person name="Gautier V."/>
            <person name="Ament-Velasquez S.L."/>
            <person name="Kruys A."/>
            <person name="Hutchinson M.I."/>
            <person name="Powell A.J."/>
            <person name="Barry K."/>
            <person name="Miller A.N."/>
            <person name="Grigoriev I.V."/>
            <person name="Debuchy R."/>
            <person name="Gladieux P."/>
            <person name="Hiltunen Thoren M."/>
            <person name="Johannesson H."/>
        </authorList>
    </citation>
    <scope>NUCLEOTIDE SEQUENCE [LARGE SCALE GENOMIC DNA]</scope>
    <source>
        <strain evidence="3">CBS 340.73</strain>
    </source>
</reference>
<comment type="caution">
    <text evidence="2">The sequence shown here is derived from an EMBL/GenBank/DDBJ whole genome shotgun (WGS) entry which is preliminary data.</text>
</comment>
<dbReference type="Proteomes" id="UP001303473">
    <property type="component" value="Unassembled WGS sequence"/>
</dbReference>
<keyword evidence="3" id="KW-1185">Reference proteome</keyword>
<evidence type="ECO:0000256" key="1">
    <source>
        <dbReference type="SAM" id="MobiDB-lite"/>
    </source>
</evidence>
<name>A0AAN6MVS2_9PEZI</name>
<feature type="compositionally biased region" description="Low complexity" evidence="1">
    <location>
        <begin position="35"/>
        <end position="71"/>
    </location>
</feature>
<feature type="non-terminal residue" evidence="2">
    <location>
        <position position="1"/>
    </location>
</feature>
<dbReference type="EMBL" id="MU854238">
    <property type="protein sequence ID" value="KAK3933448.1"/>
    <property type="molecule type" value="Genomic_DNA"/>
</dbReference>
<feature type="region of interest" description="Disordered" evidence="1">
    <location>
        <begin position="1"/>
        <end position="91"/>
    </location>
</feature>
<proteinExistence type="predicted"/>
<protein>
    <submittedName>
        <fullName evidence="2">Uncharacterized protein</fullName>
    </submittedName>
</protein>
<organism evidence="2 3">
    <name type="scientific">Diplogelasinospora grovesii</name>
    <dbReference type="NCBI Taxonomy" id="303347"/>
    <lineage>
        <taxon>Eukaryota</taxon>
        <taxon>Fungi</taxon>
        <taxon>Dikarya</taxon>
        <taxon>Ascomycota</taxon>
        <taxon>Pezizomycotina</taxon>
        <taxon>Sordariomycetes</taxon>
        <taxon>Sordariomycetidae</taxon>
        <taxon>Sordariales</taxon>
        <taxon>Diplogelasinosporaceae</taxon>
        <taxon>Diplogelasinospora</taxon>
    </lineage>
</organism>
<feature type="compositionally biased region" description="Polar residues" evidence="1">
    <location>
        <begin position="205"/>
        <end position="217"/>
    </location>
</feature>
<gene>
    <name evidence="2" type="ORF">QBC46DRAFT_129409</name>
</gene>
<dbReference type="AlphaFoldDB" id="A0AAN6MVS2"/>